<dbReference type="GO" id="GO:0003682">
    <property type="term" value="F:chromatin binding"/>
    <property type="evidence" value="ECO:0007669"/>
    <property type="project" value="TreeGrafter"/>
</dbReference>
<dbReference type="PANTHER" id="PTHR13489:SF0">
    <property type="entry name" value="MINI-CHROMOSOME MAINTENANCE COMPLEX-BINDING PROTEIN"/>
    <property type="match status" value="1"/>
</dbReference>
<dbReference type="InterPro" id="IPR019140">
    <property type="entry name" value="MCM_complex-bd"/>
</dbReference>
<dbReference type="EMBL" id="CABIKO010000002">
    <property type="protein sequence ID" value="VVA10135.1"/>
    <property type="molecule type" value="Genomic_DNA"/>
</dbReference>
<gene>
    <name evidence="3" type="ORF">ALMOND_2B016731</name>
</gene>
<evidence type="ECO:0000256" key="1">
    <source>
        <dbReference type="ARBA" id="ARBA00004123"/>
    </source>
</evidence>
<evidence type="ECO:0000313" key="4">
    <source>
        <dbReference type="Proteomes" id="UP000327085"/>
    </source>
</evidence>
<name>A0A5E4E3E8_PRUDU</name>
<protein>
    <submittedName>
        <fullName evidence="3">PREDICTED: mini-chromosome maintenance</fullName>
    </submittedName>
</protein>
<proteinExistence type="predicted"/>
<sequence length="86" mass="10057">MELQKVEYDFKFYKQCVNVLPSHPCSLGSSEVAAEALEVWRWYLATLRSLRHSIESEMQKVIQHDLVAARQEDRKLCNQNFSRLGT</sequence>
<reference evidence="4" key="1">
    <citation type="journal article" date="2020" name="Plant J.">
        <title>Transposons played a major role in the diversification between the closely related almond and peach genomes: results from the almond genome sequence.</title>
        <authorList>
            <person name="Alioto T."/>
            <person name="Alexiou K.G."/>
            <person name="Bardil A."/>
            <person name="Barteri F."/>
            <person name="Castanera R."/>
            <person name="Cruz F."/>
            <person name="Dhingra A."/>
            <person name="Duval H."/>
            <person name="Fernandez I Marti A."/>
            <person name="Frias L."/>
            <person name="Galan B."/>
            <person name="Garcia J.L."/>
            <person name="Howad W."/>
            <person name="Gomez-Garrido J."/>
            <person name="Gut M."/>
            <person name="Julca I."/>
            <person name="Morata J."/>
            <person name="Puigdomenech P."/>
            <person name="Ribeca P."/>
            <person name="Rubio Cabetas M.J."/>
            <person name="Vlasova A."/>
            <person name="Wirthensohn M."/>
            <person name="Garcia-Mas J."/>
            <person name="Gabaldon T."/>
            <person name="Casacuberta J.M."/>
            <person name="Arus P."/>
        </authorList>
    </citation>
    <scope>NUCLEOTIDE SEQUENCE [LARGE SCALE GENOMIC DNA]</scope>
    <source>
        <strain evidence="4">cv. Texas</strain>
    </source>
</reference>
<dbReference type="AlphaFoldDB" id="A0A5E4E3E8"/>
<organism evidence="3 4">
    <name type="scientific">Prunus dulcis</name>
    <name type="common">Almond</name>
    <name type="synonym">Amygdalus dulcis</name>
    <dbReference type="NCBI Taxonomy" id="3755"/>
    <lineage>
        <taxon>Eukaryota</taxon>
        <taxon>Viridiplantae</taxon>
        <taxon>Streptophyta</taxon>
        <taxon>Embryophyta</taxon>
        <taxon>Tracheophyta</taxon>
        <taxon>Spermatophyta</taxon>
        <taxon>Magnoliopsida</taxon>
        <taxon>eudicotyledons</taxon>
        <taxon>Gunneridae</taxon>
        <taxon>Pentapetalae</taxon>
        <taxon>rosids</taxon>
        <taxon>fabids</taxon>
        <taxon>Rosales</taxon>
        <taxon>Rosaceae</taxon>
        <taxon>Amygdaloideae</taxon>
        <taxon>Amygdaleae</taxon>
        <taxon>Prunus</taxon>
    </lineage>
</organism>
<dbReference type="PANTHER" id="PTHR13489">
    <property type="entry name" value="MINI-CHROMOSOME MAINTENANCE COMPLEX-BINDING PROTEIN"/>
    <property type="match status" value="1"/>
</dbReference>
<accession>A0A5E4E3E8</accession>
<dbReference type="Proteomes" id="UP000327085">
    <property type="component" value="Chromosome 7"/>
</dbReference>
<evidence type="ECO:0000256" key="2">
    <source>
        <dbReference type="ARBA" id="ARBA00023242"/>
    </source>
</evidence>
<dbReference type="Pfam" id="PF09739">
    <property type="entry name" value="MCM_bind"/>
    <property type="match status" value="1"/>
</dbReference>
<dbReference type="Gramene" id="VVA10135">
    <property type="protein sequence ID" value="VVA10135"/>
    <property type="gene ID" value="Prudul26B016731"/>
</dbReference>
<dbReference type="InParanoid" id="A0A5E4E3E8"/>
<comment type="subcellular location">
    <subcellularLocation>
        <location evidence="1">Nucleus</location>
    </subcellularLocation>
</comment>
<evidence type="ECO:0000313" key="3">
    <source>
        <dbReference type="EMBL" id="VVA10135.1"/>
    </source>
</evidence>
<dbReference type="GO" id="GO:0005634">
    <property type="term" value="C:nucleus"/>
    <property type="evidence" value="ECO:0007669"/>
    <property type="project" value="UniProtKB-SubCell"/>
</dbReference>
<keyword evidence="2" id="KW-0539">Nucleus</keyword>
<dbReference type="GO" id="GO:0006261">
    <property type="term" value="P:DNA-templated DNA replication"/>
    <property type="evidence" value="ECO:0007669"/>
    <property type="project" value="TreeGrafter"/>
</dbReference>